<comment type="caution">
    <text evidence="3">The sequence shown here is derived from an EMBL/GenBank/DDBJ whole genome shotgun (WGS) entry which is preliminary data.</text>
</comment>
<evidence type="ECO:0000256" key="2">
    <source>
        <dbReference type="SAM" id="SignalP"/>
    </source>
</evidence>
<dbReference type="AlphaFoldDB" id="A0ABD3NPD6"/>
<evidence type="ECO:0000313" key="3">
    <source>
        <dbReference type="EMBL" id="KAL3776511.1"/>
    </source>
</evidence>
<keyword evidence="4" id="KW-1185">Reference proteome</keyword>
<gene>
    <name evidence="3" type="ORF">ACHAWO_001034</name>
</gene>
<evidence type="ECO:0000313" key="4">
    <source>
        <dbReference type="Proteomes" id="UP001530400"/>
    </source>
</evidence>
<keyword evidence="2" id="KW-0732">Signal</keyword>
<feature type="chain" id="PRO_5044894188" evidence="2">
    <location>
        <begin position="19"/>
        <end position="175"/>
    </location>
</feature>
<accession>A0ABD3NPD6</accession>
<proteinExistence type="predicted"/>
<protein>
    <submittedName>
        <fullName evidence="3">Uncharacterized protein</fullName>
    </submittedName>
</protein>
<feature type="region of interest" description="Disordered" evidence="1">
    <location>
        <begin position="99"/>
        <end position="123"/>
    </location>
</feature>
<evidence type="ECO:0000256" key="1">
    <source>
        <dbReference type="SAM" id="MobiDB-lite"/>
    </source>
</evidence>
<sequence>MKCHIAAIILSLSQQCTGFTTYPHDSKKSAHKIKNSFPLNTSVQNQSIANVGLDQPMSRRILTRGICSSLFTVGLFSAGILSNPSTSAADSNAGATIWKTGKAPEVPGQKPKDKSDTKGTRKDPNFLRSIADCKGKCENSPGPDGLARSSAECLSACQDICCTTYEQCTFAIIAR</sequence>
<dbReference type="EMBL" id="JALLPJ020001096">
    <property type="protein sequence ID" value="KAL3776511.1"/>
    <property type="molecule type" value="Genomic_DNA"/>
</dbReference>
<dbReference type="Proteomes" id="UP001530400">
    <property type="component" value="Unassembled WGS sequence"/>
</dbReference>
<reference evidence="3 4" key="1">
    <citation type="submission" date="2024-10" db="EMBL/GenBank/DDBJ databases">
        <title>Updated reference genomes for cyclostephanoid diatoms.</title>
        <authorList>
            <person name="Roberts W.R."/>
            <person name="Alverson A.J."/>
        </authorList>
    </citation>
    <scope>NUCLEOTIDE SEQUENCE [LARGE SCALE GENOMIC DNA]</scope>
    <source>
        <strain evidence="3 4">AJA010-31</strain>
    </source>
</reference>
<name>A0ABD3NPD6_9STRA</name>
<feature type="compositionally biased region" description="Basic and acidic residues" evidence="1">
    <location>
        <begin position="110"/>
        <end position="123"/>
    </location>
</feature>
<organism evidence="3 4">
    <name type="scientific">Cyclotella atomus</name>
    <dbReference type="NCBI Taxonomy" id="382360"/>
    <lineage>
        <taxon>Eukaryota</taxon>
        <taxon>Sar</taxon>
        <taxon>Stramenopiles</taxon>
        <taxon>Ochrophyta</taxon>
        <taxon>Bacillariophyta</taxon>
        <taxon>Coscinodiscophyceae</taxon>
        <taxon>Thalassiosirophycidae</taxon>
        <taxon>Stephanodiscales</taxon>
        <taxon>Stephanodiscaceae</taxon>
        <taxon>Cyclotella</taxon>
    </lineage>
</organism>
<feature type="signal peptide" evidence="2">
    <location>
        <begin position="1"/>
        <end position="18"/>
    </location>
</feature>